<gene>
    <name evidence="2" type="ORF">DILT_LOCUS10755</name>
</gene>
<evidence type="ECO:0000313" key="3">
    <source>
        <dbReference type="Proteomes" id="UP000281553"/>
    </source>
</evidence>
<name>A0A3P7LDN7_DIBLA</name>
<evidence type="ECO:0000313" key="2">
    <source>
        <dbReference type="EMBL" id="VDN14924.1"/>
    </source>
</evidence>
<sequence>MINSIATLLNVALRVITGLFQIAEWFMQHSPYCIYGEADFDGLYLSLVLHSLTSDDRTESTQPNAAMDLVANEGGSKVYVCYTHKLAPNSTCEKEWHTGGIGKRSRAT</sequence>
<keyword evidence="3" id="KW-1185">Reference proteome</keyword>
<accession>A0A3P7LDN7</accession>
<feature type="chain" id="PRO_5018120059" description="XPG-I domain-containing protein" evidence="1">
    <location>
        <begin position="19"/>
        <end position="108"/>
    </location>
</feature>
<dbReference type="Proteomes" id="UP000281553">
    <property type="component" value="Unassembled WGS sequence"/>
</dbReference>
<protein>
    <recommendedName>
        <fullName evidence="4">XPG-I domain-containing protein</fullName>
    </recommendedName>
</protein>
<proteinExistence type="predicted"/>
<keyword evidence="1" id="KW-0732">Signal</keyword>
<organism evidence="2 3">
    <name type="scientific">Dibothriocephalus latus</name>
    <name type="common">Fish tapeworm</name>
    <name type="synonym">Diphyllobothrium latum</name>
    <dbReference type="NCBI Taxonomy" id="60516"/>
    <lineage>
        <taxon>Eukaryota</taxon>
        <taxon>Metazoa</taxon>
        <taxon>Spiralia</taxon>
        <taxon>Lophotrochozoa</taxon>
        <taxon>Platyhelminthes</taxon>
        <taxon>Cestoda</taxon>
        <taxon>Eucestoda</taxon>
        <taxon>Diphyllobothriidea</taxon>
        <taxon>Diphyllobothriidae</taxon>
        <taxon>Dibothriocephalus</taxon>
    </lineage>
</organism>
<feature type="signal peptide" evidence="1">
    <location>
        <begin position="1"/>
        <end position="18"/>
    </location>
</feature>
<evidence type="ECO:0008006" key="4">
    <source>
        <dbReference type="Google" id="ProtNLM"/>
    </source>
</evidence>
<evidence type="ECO:0000256" key="1">
    <source>
        <dbReference type="SAM" id="SignalP"/>
    </source>
</evidence>
<dbReference type="AlphaFoldDB" id="A0A3P7LDN7"/>
<reference evidence="2 3" key="1">
    <citation type="submission" date="2018-11" db="EMBL/GenBank/DDBJ databases">
        <authorList>
            <consortium name="Pathogen Informatics"/>
        </authorList>
    </citation>
    <scope>NUCLEOTIDE SEQUENCE [LARGE SCALE GENOMIC DNA]</scope>
</reference>
<dbReference type="EMBL" id="UYRU01060799">
    <property type="protein sequence ID" value="VDN14924.1"/>
    <property type="molecule type" value="Genomic_DNA"/>
</dbReference>